<dbReference type="Proteomes" id="UP000299102">
    <property type="component" value="Unassembled WGS sequence"/>
</dbReference>
<feature type="compositionally biased region" description="Basic and acidic residues" evidence="1">
    <location>
        <begin position="13"/>
        <end position="24"/>
    </location>
</feature>
<comment type="caution">
    <text evidence="2">The sequence shown here is derived from an EMBL/GenBank/DDBJ whole genome shotgun (WGS) entry which is preliminary data.</text>
</comment>
<gene>
    <name evidence="2" type="ORF">EVAR_90445_1</name>
</gene>
<dbReference type="OrthoDB" id="10022108at2759"/>
<dbReference type="AlphaFoldDB" id="A0A4C1SKF0"/>
<organism evidence="2 3">
    <name type="scientific">Eumeta variegata</name>
    <name type="common">Bagworm moth</name>
    <name type="synonym">Eumeta japonica</name>
    <dbReference type="NCBI Taxonomy" id="151549"/>
    <lineage>
        <taxon>Eukaryota</taxon>
        <taxon>Metazoa</taxon>
        <taxon>Ecdysozoa</taxon>
        <taxon>Arthropoda</taxon>
        <taxon>Hexapoda</taxon>
        <taxon>Insecta</taxon>
        <taxon>Pterygota</taxon>
        <taxon>Neoptera</taxon>
        <taxon>Endopterygota</taxon>
        <taxon>Lepidoptera</taxon>
        <taxon>Glossata</taxon>
        <taxon>Ditrysia</taxon>
        <taxon>Tineoidea</taxon>
        <taxon>Psychidae</taxon>
        <taxon>Oiketicinae</taxon>
        <taxon>Eumeta</taxon>
    </lineage>
</organism>
<proteinExistence type="predicted"/>
<keyword evidence="3" id="KW-1185">Reference proteome</keyword>
<evidence type="ECO:0000313" key="3">
    <source>
        <dbReference type="Proteomes" id="UP000299102"/>
    </source>
</evidence>
<accession>A0A4C1SKF0</accession>
<evidence type="ECO:0000313" key="2">
    <source>
        <dbReference type="EMBL" id="GBP01631.1"/>
    </source>
</evidence>
<sequence length="115" mass="13079">MGTPPKSSIGKGRGRESATADVRDPSSAIRSSRCRPRYTRPKTGYVWGCGRPVYQSPSSARCLGFGHSKKWCREQNDKRALWRRLQVPRPDRSCSTPKVHKLHESRLRGRRPFGT</sequence>
<evidence type="ECO:0000256" key="1">
    <source>
        <dbReference type="SAM" id="MobiDB-lite"/>
    </source>
</evidence>
<protein>
    <submittedName>
        <fullName evidence="2">Uncharacterized protein</fullName>
    </submittedName>
</protein>
<dbReference type="EMBL" id="BGZK01003469">
    <property type="protein sequence ID" value="GBP01631.1"/>
    <property type="molecule type" value="Genomic_DNA"/>
</dbReference>
<feature type="region of interest" description="Disordered" evidence="1">
    <location>
        <begin position="89"/>
        <end position="115"/>
    </location>
</feature>
<feature type="region of interest" description="Disordered" evidence="1">
    <location>
        <begin position="1"/>
        <end position="40"/>
    </location>
</feature>
<reference evidence="2 3" key="1">
    <citation type="journal article" date="2019" name="Commun. Biol.">
        <title>The bagworm genome reveals a unique fibroin gene that provides high tensile strength.</title>
        <authorList>
            <person name="Kono N."/>
            <person name="Nakamura H."/>
            <person name="Ohtoshi R."/>
            <person name="Tomita M."/>
            <person name="Numata K."/>
            <person name="Arakawa K."/>
        </authorList>
    </citation>
    <scope>NUCLEOTIDE SEQUENCE [LARGE SCALE GENOMIC DNA]</scope>
</reference>
<name>A0A4C1SKF0_EUMVA</name>